<evidence type="ECO:0000256" key="1">
    <source>
        <dbReference type="ARBA" id="ARBA00022729"/>
    </source>
</evidence>
<keyword evidence="4 8" id="KW-0472">Membrane</keyword>
<comment type="subcellular location">
    <subcellularLocation>
        <location evidence="8">Cell outer membrane</location>
        <topology evidence="8">Lipid-anchor</topology>
        <orientation evidence="8">Periplasmic side</orientation>
    </subcellularLocation>
</comment>
<accession>A0A1M4WPM8</accession>
<dbReference type="Gene3D" id="3.40.50.2300">
    <property type="match status" value="2"/>
</dbReference>
<dbReference type="HAMAP" id="MF_01890">
    <property type="entry name" value="LpoA"/>
    <property type="match status" value="1"/>
</dbReference>
<comment type="similarity">
    <text evidence="8">Belongs to the LpoA family.</text>
</comment>
<keyword evidence="5 8" id="KW-0564">Palmitate</keyword>
<evidence type="ECO:0000313" key="9">
    <source>
        <dbReference type="EMBL" id="SHE83261.1"/>
    </source>
</evidence>
<evidence type="ECO:0000256" key="8">
    <source>
        <dbReference type="HAMAP-Rule" id="MF_01890"/>
    </source>
</evidence>
<evidence type="ECO:0000256" key="3">
    <source>
        <dbReference type="ARBA" id="ARBA00022984"/>
    </source>
</evidence>
<dbReference type="GO" id="GO:0031241">
    <property type="term" value="C:periplasmic side of cell outer membrane"/>
    <property type="evidence" value="ECO:0007669"/>
    <property type="project" value="UniProtKB-UniRule"/>
</dbReference>
<gene>
    <name evidence="8" type="primary">lpoA</name>
    <name evidence="9" type="ORF">SAMN02745781_00859</name>
</gene>
<dbReference type="Proteomes" id="UP000184159">
    <property type="component" value="Unassembled WGS sequence"/>
</dbReference>
<evidence type="ECO:0000256" key="2">
    <source>
        <dbReference type="ARBA" id="ARBA00022960"/>
    </source>
</evidence>
<dbReference type="SUPFAM" id="SSF53822">
    <property type="entry name" value="Periplasmic binding protein-like I"/>
    <property type="match status" value="1"/>
</dbReference>
<dbReference type="SMR" id="A0A1M4WPM8"/>
<dbReference type="InterPro" id="IPR007443">
    <property type="entry name" value="LpoA"/>
</dbReference>
<keyword evidence="3 8" id="KW-0573">Peptidoglycan synthesis</keyword>
<evidence type="ECO:0000256" key="6">
    <source>
        <dbReference type="ARBA" id="ARBA00023237"/>
    </source>
</evidence>
<dbReference type="GO" id="GO:0030234">
    <property type="term" value="F:enzyme regulator activity"/>
    <property type="evidence" value="ECO:0007669"/>
    <property type="project" value="UniProtKB-UniRule"/>
</dbReference>
<evidence type="ECO:0000256" key="7">
    <source>
        <dbReference type="ARBA" id="ARBA00023288"/>
    </source>
</evidence>
<dbReference type="PROSITE" id="PS51257">
    <property type="entry name" value="PROKAR_LIPOPROTEIN"/>
    <property type="match status" value="1"/>
</dbReference>
<dbReference type="Gene3D" id="1.25.40.10">
    <property type="entry name" value="Tetratricopeptide repeat domain"/>
    <property type="match status" value="1"/>
</dbReference>
<reference evidence="10" key="1">
    <citation type="submission" date="2016-11" db="EMBL/GenBank/DDBJ databases">
        <authorList>
            <person name="Varghese N."/>
            <person name="Submissions S."/>
        </authorList>
    </citation>
    <scope>NUCLEOTIDE SEQUENCE [LARGE SCALE GENOMIC DNA]</scope>
    <source>
        <strain evidence="10">DSM 21264</strain>
    </source>
</reference>
<organism evidence="9 10">
    <name type="scientific">Vibrio gazogenes DSM 21264 = NBRC 103151</name>
    <dbReference type="NCBI Taxonomy" id="1123492"/>
    <lineage>
        <taxon>Bacteria</taxon>
        <taxon>Pseudomonadati</taxon>
        <taxon>Pseudomonadota</taxon>
        <taxon>Gammaproteobacteria</taxon>
        <taxon>Vibrionales</taxon>
        <taxon>Vibrionaceae</taxon>
        <taxon>Vibrio</taxon>
    </lineage>
</organism>
<keyword evidence="1 8" id="KW-0732">Signal</keyword>
<dbReference type="GO" id="GO:0008360">
    <property type="term" value="P:regulation of cell shape"/>
    <property type="evidence" value="ECO:0007669"/>
    <property type="project" value="UniProtKB-KW"/>
</dbReference>
<dbReference type="InterPro" id="IPR028082">
    <property type="entry name" value="Peripla_BP_I"/>
</dbReference>
<evidence type="ECO:0000256" key="4">
    <source>
        <dbReference type="ARBA" id="ARBA00023136"/>
    </source>
</evidence>
<evidence type="ECO:0000313" key="10">
    <source>
        <dbReference type="Proteomes" id="UP000184159"/>
    </source>
</evidence>
<dbReference type="AlphaFoldDB" id="A0A1M4WPM8"/>
<keyword evidence="10" id="KW-1185">Reference proteome</keyword>
<evidence type="ECO:0000256" key="5">
    <source>
        <dbReference type="ARBA" id="ARBA00023139"/>
    </source>
</evidence>
<dbReference type="Gene3D" id="1.25.40.650">
    <property type="match status" value="1"/>
</dbReference>
<dbReference type="EMBL" id="FQUH01000003">
    <property type="protein sequence ID" value="SHE83261.1"/>
    <property type="molecule type" value="Genomic_DNA"/>
</dbReference>
<dbReference type="Pfam" id="PF04348">
    <property type="entry name" value="LppC"/>
    <property type="match status" value="1"/>
</dbReference>
<dbReference type="PANTHER" id="PTHR38038">
    <property type="entry name" value="PENICILLIN-BINDING PROTEIN ACTIVATOR LPOA"/>
    <property type="match status" value="1"/>
</dbReference>
<dbReference type="PANTHER" id="PTHR38038:SF1">
    <property type="entry name" value="PENICILLIN-BINDING PROTEIN ACTIVATOR LPOA"/>
    <property type="match status" value="1"/>
</dbReference>
<keyword evidence="7 8" id="KW-0449">Lipoprotein</keyword>
<proteinExistence type="inferred from homology"/>
<dbReference type="CDD" id="cd06339">
    <property type="entry name" value="PBP1_YraM_LppC_lipoprotein-like"/>
    <property type="match status" value="1"/>
</dbReference>
<keyword evidence="2 8" id="KW-0133">Cell shape</keyword>
<dbReference type="InterPro" id="IPR011990">
    <property type="entry name" value="TPR-like_helical_dom_sf"/>
</dbReference>
<comment type="subunit">
    <text evidence="8">Interacts with PBP1a.</text>
</comment>
<name>A0A1M4WPM8_VIBGA</name>
<keyword evidence="6 8" id="KW-0998">Cell outer membrane</keyword>
<sequence>MAQKKHNRLNVARLITQITFTIFLAACASNSIDSNRVDITQRPTLSSQDYLMRANSTEGSIQNDWLIMALKAAVKENQVAQANLLLFRLTKQKLSETQQAEWQLARARLFLNNDQNETALKRLTFKPWWKLPDAQWLAFYQTKADIFMSLEKWFDAARALVEVYDLSPQNVQAKVARQIWQNLSHYSATEITELNVASDEDELAGWLQLAIYMKTLDGNFSQLKNTLEKWLAENSHHPAAIHMPGGVKAVLAMKISTPKRTALLLPLSGKFSQQAQLIRDGFMFAMMNDRDRDTDMTLNVIDTNEQSFSDTVNQLMQEHIDFVVGPLIKDDITQLQQIEKQKKHQIPMLALNIPENISSNSPACYFALSPEQEASQAAKHLFRLGYQYPMILVPQGSYGERVAEAFQQEWQKYSKHPLTISRFGDKRHLQQNINTVFGLQNSQKNIAQMESLLDMKLESQPRSRRDIDTVYIVANSAELTLLKPFIEVAINPDTTQPKLFSSSRSNSSNQYEDLSGVTFSDIPLLLKPQAATKEQMEDLWPKDSNAEKRLKAMGMDAYTLMTSLPQMKAVEGYQVQGQTGTLSIDKQCIVQQELTWGEYGSL</sequence>
<protein>
    <recommendedName>
        <fullName evidence="8">Penicillin-binding protein activator LpoA</fullName>
        <shortName evidence="8">PBP activator LpoA</shortName>
    </recommendedName>
</protein>
<comment type="function">
    <text evidence="8">Regulator of peptidoglycan synthesis that is essential for the function of penicillin-binding protein 1A (PBP1a).</text>
</comment>
<dbReference type="GO" id="GO:0009252">
    <property type="term" value="P:peptidoglycan biosynthetic process"/>
    <property type="evidence" value="ECO:0007669"/>
    <property type="project" value="UniProtKB-UniRule"/>
</dbReference>
<dbReference type="RefSeq" id="WP_072955968.1">
    <property type="nucleotide sequence ID" value="NZ_FQUH01000003.1"/>
</dbReference>